<dbReference type="GO" id="GO:0004499">
    <property type="term" value="F:N,N-dimethylaniline monooxygenase activity"/>
    <property type="evidence" value="ECO:0007669"/>
    <property type="project" value="InterPro"/>
</dbReference>
<dbReference type="InterPro" id="IPR050346">
    <property type="entry name" value="FMO-like"/>
</dbReference>
<dbReference type="InterPro" id="IPR020946">
    <property type="entry name" value="Flavin_mOase-like"/>
</dbReference>
<evidence type="ECO:0000313" key="6">
    <source>
        <dbReference type="EMBL" id="KAJ6439037.1"/>
    </source>
</evidence>
<dbReference type="InterPro" id="IPR000960">
    <property type="entry name" value="Flavin_mOase"/>
</dbReference>
<comment type="caution">
    <text evidence="6">The sequence shown here is derived from an EMBL/GenBank/DDBJ whole genome shotgun (WGS) entry which is preliminary data.</text>
</comment>
<dbReference type="Proteomes" id="UP001163105">
    <property type="component" value="Unassembled WGS sequence"/>
</dbReference>
<dbReference type="GO" id="GO:0050660">
    <property type="term" value="F:flavin adenine dinucleotide binding"/>
    <property type="evidence" value="ECO:0007669"/>
    <property type="project" value="InterPro"/>
</dbReference>
<evidence type="ECO:0000256" key="4">
    <source>
        <dbReference type="ARBA" id="ARBA00022857"/>
    </source>
</evidence>
<dbReference type="PANTHER" id="PTHR23023">
    <property type="entry name" value="DIMETHYLANILINE MONOOXYGENASE"/>
    <property type="match status" value="1"/>
</dbReference>
<dbReference type="PRINTS" id="PR00370">
    <property type="entry name" value="FMOXYGENASE"/>
</dbReference>
<dbReference type="AlphaFoldDB" id="A0AB34FKQ9"/>
<dbReference type="SUPFAM" id="SSF51905">
    <property type="entry name" value="FAD/NAD(P)-binding domain"/>
    <property type="match status" value="1"/>
</dbReference>
<reference evidence="6" key="1">
    <citation type="submission" date="2023-01" db="EMBL/GenBank/DDBJ databases">
        <title>The growth and conidiation of Purpureocillium lavendulum are regulated by nitrogen source and histone H3K14 acetylation.</title>
        <authorList>
            <person name="Tang P."/>
            <person name="Han J."/>
            <person name="Zhang C."/>
            <person name="Tang P."/>
            <person name="Qi F."/>
            <person name="Zhang K."/>
            <person name="Liang L."/>
        </authorList>
    </citation>
    <scope>NUCLEOTIDE SEQUENCE</scope>
    <source>
        <strain evidence="6">YMF1.00683</strain>
    </source>
</reference>
<keyword evidence="4" id="KW-0521">NADP</keyword>
<evidence type="ECO:0000313" key="7">
    <source>
        <dbReference type="Proteomes" id="UP001163105"/>
    </source>
</evidence>
<keyword evidence="3" id="KW-0274">FAD</keyword>
<evidence type="ECO:0000256" key="1">
    <source>
        <dbReference type="ARBA" id="ARBA00009183"/>
    </source>
</evidence>
<organism evidence="6 7">
    <name type="scientific">Purpureocillium lavendulum</name>
    <dbReference type="NCBI Taxonomy" id="1247861"/>
    <lineage>
        <taxon>Eukaryota</taxon>
        <taxon>Fungi</taxon>
        <taxon>Dikarya</taxon>
        <taxon>Ascomycota</taxon>
        <taxon>Pezizomycotina</taxon>
        <taxon>Sordariomycetes</taxon>
        <taxon>Hypocreomycetidae</taxon>
        <taxon>Hypocreales</taxon>
        <taxon>Ophiocordycipitaceae</taxon>
        <taxon>Purpureocillium</taxon>
    </lineage>
</organism>
<protein>
    <submittedName>
        <fullName evidence="6">Dimethylaniline monooxygenase 2</fullName>
    </submittedName>
</protein>
<evidence type="ECO:0000256" key="3">
    <source>
        <dbReference type="ARBA" id="ARBA00022827"/>
    </source>
</evidence>
<comment type="similarity">
    <text evidence="1">Belongs to the FMO family.</text>
</comment>
<keyword evidence="2" id="KW-0285">Flavoprotein</keyword>
<evidence type="ECO:0000256" key="2">
    <source>
        <dbReference type="ARBA" id="ARBA00022630"/>
    </source>
</evidence>
<name>A0AB34FKQ9_9HYPO</name>
<accession>A0AB34FKQ9</accession>
<keyword evidence="5" id="KW-0560">Oxidoreductase</keyword>
<dbReference type="InterPro" id="IPR036188">
    <property type="entry name" value="FAD/NAD-bd_sf"/>
</dbReference>
<dbReference type="GO" id="GO:0050661">
    <property type="term" value="F:NADP binding"/>
    <property type="evidence" value="ECO:0007669"/>
    <property type="project" value="InterPro"/>
</dbReference>
<dbReference type="Pfam" id="PF00743">
    <property type="entry name" value="FMO-like"/>
    <property type="match status" value="1"/>
</dbReference>
<dbReference type="EMBL" id="JAQHRD010000007">
    <property type="protein sequence ID" value="KAJ6439037.1"/>
    <property type="molecule type" value="Genomic_DNA"/>
</dbReference>
<gene>
    <name evidence="6" type="primary">FMO</name>
    <name evidence="6" type="ORF">O9K51_08441</name>
</gene>
<keyword evidence="6" id="KW-0503">Monooxygenase</keyword>
<dbReference type="Gene3D" id="3.50.50.60">
    <property type="entry name" value="FAD/NAD(P)-binding domain"/>
    <property type="match status" value="3"/>
</dbReference>
<proteinExistence type="inferred from homology"/>
<evidence type="ECO:0000256" key="5">
    <source>
        <dbReference type="ARBA" id="ARBA00023002"/>
    </source>
</evidence>
<sequence length="552" mass="62294">MDKIRVAVIGGGSAGLTALKALREEGFDAVGFERKENVGGLWSYSSDSTHTSVIQNTIANVSKFISGFSDFPIPRDFPCYMTGAQVAEYFQAYARHFELESHIRFKTIVQRVLRDKTDKGWDIYITGPEGDAVLSFDKVVFATGAETLNVWPPMTGREKFKGTVIHGQSYRGPEQFVGKRILVVGVGNTACDVSLSLKEHASKLFQSYRRGRVMVSRYLDNGVAADSTMTWPALRLKYLFEHKLPWLAHPLLDRSMTKQMIHDAARASTEKKTLSEKERRRYFAKLIKDEWRLLPSPSMAHEHPVIQETFIATLSSGQITPVRGFKEFAGEDLVLLDDGSFIEVDVVIFCTGYGLDFSIMPELEMDGTCGFPMVPASQVLAESRREPYLPRLYHMMFPPRWASSVAFLSWMSPQITTWCVFELASLAIAQIWATEAARELNIEKPAVGYRTPAMLPSLADMNAEVDEYHAWWRGEWAKEKSARPGFVRPHTFYRFLHDMAGTEGDLKIKAEVNEYNAFGKWSIHSLNTQRKNVRAANRAGHYPNAANLCQLS</sequence>
<keyword evidence="7" id="KW-1185">Reference proteome</keyword>